<organism evidence="2 3">
    <name type="scientific">Citricoccus parietis</name>
    <dbReference type="NCBI Taxonomy" id="592307"/>
    <lineage>
        <taxon>Bacteria</taxon>
        <taxon>Bacillati</taxon>
        <taxon>Actinomycetota</taxon>
        <taxon>Actinomycetes</taxon>
        <taxon>Micrococcales</taxon>
        <taxon>Micrococcaceae</taxon>
        <taxon>Citricoccus</taxon>
    </lineage>
</organism>
<comment type="caution">
    <text evidence="2">The sequence shown here is derived from an EMBL/GenBank/DDBJ whole genome shotgun (WGS) entry which is preliminary data.</text>
</comment>
<accession>A0ABV5G439</accession>
<feature type="compositionally biased region" description="Low complexity" evidence="1">
    <location>
        <begin position="8"/>
        <end position="24"/>
    </location>
</feature>
<sequence>MRARRPAIRAVPRAASGSSSGVPVRRSSTSVLVIDHPSVVTCRWVAVFRW</sequence>
<evidence type="ECO:0000313" key="2">
    <source>
        <dbReference type="EMBL" id="MFB9073710.1"/>
    </source>
</evidence>
<dbReference type="EMBL" id="JBHMFI010000001">
    <property type="protein sequence ID" value="MFB9073710.1"/>
    <property type="molecule type" value="Genomic_DNA"/>
</dbReference>
<evidence type="ECO:0000313" key="3">
    <source>
        <dbReference type="Proteomes" id="UP001589575"/>
    </source>
</evidence>
<proteinExistence type="predicted"/>
<gene>
    <name evidence="2" type="ORF">ACFFX0_21895</name>
</gene>
<dbReference type="Proteomes" id="UP001589575">
    <property type="component" value="Unassembled WGS sequence"/>
</dbReference>
<protein>
    <submittedName>
        <fullName evidence="2">Uncharacterized protein</fullName>
    </submittedName>
</protein>
<name>A0ABV5G439_9MICC</name>
<keyword evidence="3" id="KW-1185">Reference proteome</keyword>
<evidence type="ECO:0000256" key="1">
    <source>
        <dbReference type="SAM" id="MobiDB-lite"/>
    </source>
</evidence>
<reference evidence="2 3" key="1">
    <citation type="submission" date="2024-09" db="EMBL/GenBank/DDBJ databases">
        <authorList>
            <person name="Sun Q."/>
            <person name="Mori K."/>
        </authorList>
    </citation>
    <scope>NUCLEOTIDE SEQUENCE [LARGE SCALE GENOMIC DNA]</scope>
    <source>
        <strain evidence="2 3">CCM 7609</strain>
    </source>
</reference>
<feature type="region of interest" description="Disordered" evidence="1">
    <location>
        <begin position="1"/>
        <end position="24"/>
    </location>
</feature>